<dbReference type="EMBL" id="BMLG01000017">
    <property type="protein sequence ID" value="GGM38473.1"/>
    <property type="molecule type" value="Genomic_DNA"/>
</dbReference>
<keyword evidence="2" id="KW-1185">Reference proteome</keyword>
<gene>
    <name evidence="1" type="ORF">GCM10011351_25720</name>
</gene>
<dbReference type="AlphaFoldDB" id="A0A917TUE5"/>
<dbReference type="Proteomes" id="UP000618460">
    <property type="component" value="Unassembled WGS sequence"/>
</dbReference>
<reference evidence="1" key="2">
    <citation type="submission" date="2020-09" db="EMBL/GenBank/DDBJ databases">
        <authorList>
            <person name="Sun Q."/>
            <person name="Zhou Y."/>
        </authorList>
    </citation>
    <scope>NUCLEOTIDE SEQUENCE</scope>
    <source>
        <strain evidence="1">CGMCC 1.6333</strain>
    </source>
</reference>
<evidence type="ECO:0000313" key="1">
    <source>
        <dbReference type="EMBL" id="GGM38473.1"/>
    </source>
</evidence>
<proteinExistence type="predicted"/>
<dbReference type="RefSeq" id="WP_162879244.1">
    <property type="nucleotide sequence ID" value="NZ_BMLG01000017.1"/>
</dbReference>
<organism evidence="1 2">
    <name type="scientific">Paraliobacillus quinghaiensis</name>
    <dbReference type="NCBI Taxonomy" id="470815"/>
    <lineage>
        <taxon>Bacteria</taxon>
        <taxon>Bacillati</taxon>
        <taxon>Bacillota</taxon>
        <taxon>Bacilli</taxon>
        <taxon>Bacillales</taxon>
        <taxon>Bacillaceae</taxon>
        <taxon>Paraliobacillus</taxon>
    </lineage>
</organism>
<protein>
    <submittedName>
        <fullName evidence="1">Uncharacterized protein</fullName>
    </submittedName>
</protein>
<comment type="caution">
    <text evidence="1">The sequence shown here is derived from an EMBL/GenBank/DDBJ whole genome shotgun (WGS) entry which is preliminary data.</text>
</comment>
<reference evidence="1" key="1">
    <citation type="journal article" date="2014" name="Int. J. Syst. Evol. Microbiol.">
        <title>Complete genome sequence of Corynebacterium casei LMG S-19264T (=DSM 44701T), isolated from a smear-ripened cheese.</title>
        <authorList>
            <consortium name="US DOE Joint Genome Institute (JGI-PGF)"/>
            <person name="Walter F."/>
            <person name="Albersmeier A."/>
            <person name="Kalinowski J."/>
            <person name="Ruckert C."/>
        </authorList>
    </citation>
    <scope>NUCLEOTIDE SEQUENCE</scope>
    <source>
        <strain evidence="1">CGMCC 1.6333</strain>
    </source>
</reference>
<name>A0A917TUE5_9BACI</name>
<evidence type="ECO:0000313" key="2">
    <source>
        <dbReference type="Proteomes" id="UP000618460"/>
    </source>
</evidence>
<sequence length="53" mass="5818">MRKREILALSALTFSMGVILGFLISPAKNGFGNNAGNTIHNNYYKEPSTEDKS</sequence>
<accession>A0A917TUE5</accession>